<dbReference type="AlphaFoldDB" id="A0A096AYS7"/>
<dbReference type="Proteomes" id="UP000029585">
    <property type="component" value="Unassembled WGS sequence"/>
</dbReference>
<dbReference type="RefSeq" id="WP_009260062.1">
    <property type="nucleotide sequence ID" value="NZ_KN174172.1"/>
</dbReference>
<proteinExistence type="predicted"/>
<dbReference type="InterPro" id="IPR010349">
    <property type="entry name" value="Asparaginase_II"/>
</dbReference>
<organism evidence="1 2">
    <name type="scientific">Flavonifractor plautii 1_3_50AFAA</name>
    <dbReference type="NCBI Taxonomy" id="742738"/>
    <lineage>
        <taxon>Bacteria</taxon>
        <taxon>Bacillati</taxon>
        <taxon>Bacillota</taxon>
        <taxon>Clostridia</taxon>
        <taxon>Eubacteriales</taxon>
        <taxon>Oscillospiraceae</taxon>
        <taxon>Flavonifractor</taxon>
    </lineage>
</organism>
<dbReference type="HOGENOM" id="CLU_062004_0_0_9"/>
<dbReference type="EMBL" id="ADLO01000136">
    <property type="protein sequence ID" value="KGF51856.1"/>
    <property type="molecule type" value="Genomic_DNA"/>
</dbReference>
<dbReference type="eggNOG" id="COG4448">
    <property type="taxonomic scope" value="Bacteria"/>
</dbReference>
<comment type="caution">
    <text evidence="1">The sequence shown here is derived from an EMBL/GenBank/DDBJ whole genome shotgun (WGS) entry which is preliminary data.</text>
</comment>
<dbReference type="PATRIC" id="fig|742738.3.peg.4311"/>
<accession>A0A096AYS7</accession>
<evidence type="ECO:0000313" key="2">
    <source>
        <dbReference type="Proteomes" id="UP000029585"/>
    </source>
</evidence>
<keyword evidence="2" id="KW-1185">Reference proteome</keyword>
<reference evidence="1 2" key="1">
    <citation type="submission" date="2011-08" db="EMBL/GenBank/DDBJ databases">
        <title>The Genome Sequence of Clostridium orbiscindens 1_3_50AFAA.</title>
        <authorList>
            <consortium name="The Broad Institute Genome Sequencing Platform"/>
            <person name="Earl A."/>
            <person name="Ward D."/>
            <person name="Feldgarden M."/>
            <person name="Gevers D."/>
            <person name="Daigneault M."/>
            <person name="Strauss J."/>
            <person name="Allen-Vercoe E."/>
            <person name="Young S.K."/>
            <person name="Zeng Q."/>
            <person name="Gargeya S."/>
            <person name="Fitzgerald M."/>
            <person name="Haas B."/>
            <person name="Abouelleil A."/>
            <person name="Alvarado L."/>
            <person name="Arachchi H.M."/>
            <person name="Berlin A."/>
            <person name="Brown A."/>
            <person name="Chapman S.B."/>
            <person name="Chen Z."/>
            <person name="Dunbar C."/>
            <person name="Freedman E."/>
            <person name="Gearin G."/>
            <person name="Gellesch M."/>
            <person name="Goldberg J."/>
            <person name="Griggs A."/>
            <person name="Gujja S."/>
            <person name="Heiman D."/>
            <person name="Howarth C."/>
            <person name="Larson L."/>
            <person name="Lui A."/>
            <person name="MacDonald P.J.P."/>
            <person name="Montmayeur A."/>
            <person name="Murphy C."/>
            <person name="Neiman D."/>
            <person name="Pearson M."/>
            <person name="Priest M."/>
            <person name="Roberts A."/>
            <person name="Saif S."/>
            <person name="Shea T."/>
            <person name="Shenoy N."/>
            <person name="Sisk P."/>
            <person name="Stolte C."/>
            <person name="Sykes S."/>
            <person name="Wortman J."/>
            <person name="Nusbaum C."/>
            <person name="Birren B."/>
        </authorList>
    </citation>
    <scope>NUCLEOTIDE SEQUENCE [LARGE SCALE GENOMIC DNA]</scope>
    <source>
        <strain evidence="1 2">1_3_50AFAA</strain>
    </source>
</reference>
<dbReference type="PANTHER" id="PTHR42110:SF1">
    <property type="entry name" value="L-ASPARAGINASE, PUTATIVE (AFU_ORTHOLOGUE AFUA_3G11890)-RELATED"/>
    <property type="match status" value="1"/>
</dbReference>
<gene>
    <name evidence="1" type="ORF">HMPREF9460_04201</name>
</gene>
<evidence type="ECO:0000313" key="1">
    <source>
        <dbReference type="EMBL" id="KGF51856.1"/>
    </source>
</evidence>
<protein>
    <recommendedName>
        <fullName evidence="3">L-asparaginase II</fullName>
    </recommendedName>
</protein>
<dbReference type="PANTHER" id="PTHR42110">
    <property type="entry name" value="L-ASPARAGINASE, PUTATIVE (AFU_ORTHOLOGUE AFUA_3G11890)-RELATED"/>
    <property type="match status" value="1"/>
</dbReference>
<evidence type="ECO:0008006" key="3">
    <source>
        <dbReference type="Google" id="ProtNLM"/>
    </source>
</evidence>
<sequence>MAVIAYQYRGDLVDQIHRGHIAVTDHTGKILWKLGDPERLTFARSSAKPLQAIPVAESGALEHYGITPQELAVICSSHNGEPFHVKAVESILHKAGLSPDQLCCGSEYPMYVPAEDALKIAGIPRAPIYCDCSGKHAGMLITARHLGESLEGYTALEHPVQQRILSVFAEMCGVETSDVQLAVDGCGVPVHALPLYRLAQGYARMSLPTLFDPTQAAVLRRITSAMTAHPEMVAGTGRICTQLMAAFDDRIFCKSGASAFYAVGIKDKGIGIALKMEDGASSIVPYAILSVLTQLGVITPEEACSLPRYHDKNLYNNHHAVVGRTELAFQLEQLC</sequence>
<dbReference type="Pfam" id="PF06089">
    <property type="entry name" value="Asparaginase_II"/>
    <property type="match status" value="1"/>
</dbReference>
<name>A0A096AYS7_FLAPL</name>